<dbReference type="Proteomes" id="UP000494163">
    <property type="component" value="Chromosome 3R"/>
</dbReference>
<dbReference type="InterPro" id="IPR005331">
    <property type="entry name" value="Sulfotransferase"/>
</dbReference>
<evidence type="ECO:0000256" key="9">
    <source>
        <dbReference type="RuleBase" id="RU364122"/>
    </source>
</evidence>
<feature type="compositionally biased region" description="Low complexity" evidence="11">
    <location>
        <begin position="412"/>
        <end position="431"/>
    </location>
</feature>
<dbReference type="GO" id="GO:0017095">
    <property type="term" value="F:heparan sulfate 6-sulfotransferase activity"/>
    <property type="evidence" value="ECO:0007669"/>
    <property type="project" value="TreeGrafter"/>
</dbReference>
<evidence type="ECO:0000313" key="13">
    <source>
        <dbReference type="Proteomes" id="UP000494163"/>
    </source>
</evidence>
<comment type="catalytic activity">
    <reaction evidence="9">
        <text>alpha-D-glucosaminyl-[heparan sulfate](n) + 3'-phosphoadenylyl sulfate = 6-sulfo-alpha-D-glucosaminyl-[heparan sulfate](n) + adenosine 3',5'-bisphosphate + H(+)</text>
        <dbReference type="Rhea" id="RHEA:56604"/>
        <dbReference type="Rhea" id="RHEA-COMP:9830"/>
        <dbReference type="Rhea" id="RHEA-COMP:14621"/>
        <dbReference type="ChEBI" id="CHEBI:15378"/>
        <dbReference type="ChEBI" id="CHEBI:58339"/>
        <dbReference type="ChEBI" id="CHEBI:58343"/>
        <dbReference type="ChEBI" id="CHEBI:58388"/>
        <dbReference type="ChEBI" id="CHEBI:140604"/>
    </reaction>
</comment>
<evidence type="ECO:0000256" key="2">
    <source>
        <dbReference type="ARBA" id="ARBA00010109"/>
    </source>
</evidence>
<evidence type="ECO:0000313" key="12">
    <source>
        <dbReference type="EMBL" id="ALC47324.1"/>
    </source>
</evidence>
<dbReference type="Pfam" id="PF03567">
    <property type="entry name" value="Sulfotransfer_2"/>
    <property type="match status" value="1"/>
</dbReference>
<comment type="function">
    <text evidence="9">6-O-sulfation enzyme which catalyzes the transfer of sulfate from 3'-phosphoadenosine 5'-phosphosulfate (PAPS) to position 6 of the N-sulfoglucosamine residue (GlcNS) of heparan sulfate.</text>
</comment>
<evidence type="ECO:0000256" key="10">
    <source>
        <dbReference type="SAM" id="Coils"/>
    </source>
</evidence>
<dbReference type="SUPFAM" id="SSF52540">
    <property type="entry name" value="P-loop containing nucleoside triphosphate hydrolases"/>
    <property type="match status" value="1"/>
</dbReference>
<dbReference type="PANTHER" id="PTHR12812">
    <property type="entry name" value="HEPARAN SULFATE 6-O-SULFOTRANSFERASE 3"/>
    <property type="match status" value="1"/>
</dbReference>
<keyword evidence="10" id="KW-0175">Coiled coil</keyword>
<evidence type="ECO:0000256" key="8">
    <source>
        <dbReference type="ARBA" id="ARBA00023180"/>
    </source>
</evidence>
<dbReference type="STRING" id="30019.A0A0M5J2H4"/>
<evidence type="ECO:0000256" key="4">
    <source>
        <dbReference type="ARBA" id="ARBA00022692"/>
    </source>
</evidence>
<organism evidence="12 13">
    <name type="scientific">Drosophila busckii</name>
    <name type="common">Fruit fly</name>
    <dbReference type="NCBI Taxonomy" id="30019"/>
    <lineage>
        <taxon>Eukaryota</taxon>
        <taxon>Metazoa</taxon>
        <taxon>Ecdysozoa</taxon>
        <taxon>Arthropoda</taxon>
        <taxon>Hexapoda</taxon>
        <taxon>Insecta</taxon>
        <taxon>Pterygota</taxon>
        <taxon>Neoptera</taxon>
        <taxon>Endopterygota</taxon>
        <taxon>Diptera</taxon>
        <taxon>Brachycera</taxon>
        <taxon>Muscomorpha</taxon>
        <taxon>Ephydroidea</taxon>
        <taxon>Drosophilidae</taxon>
        <taxon>Drosophila</taxon>
    </lineage>
</organism>
<protein>
    <recommendedName>
        <fullName evidence="9">Heparan-sulfate 6-O-sulfotransferase</fullName>
        <ecNumber evidence="9">2.8.2.-</ecNumber>
    </recommendedName>
</protein>
<comment type="subcellular location">
    <subcellularLocation>
        <location evidence="1 9">Membrane</location>
        <topology evidence="1 9">Single-pass type II membrane protein</topology>
    </subcellularLocation>
</comment>
<dbReference type="Gene3D" id="3.40.50.300">
    <property type="entry name" value="P-loop containing nucleotide triphosphate hydrolases"/>
    <property type="match status" value="1"/>
</dbReference>
<comment type="similarity">
    <text evidence="2 9">Belongs to the sulfotransferase 6 family.</text>
</comment>
<dbReference type="InterPro" id="IPR027417">
    <property type="entry name" value="P-loop_NTPase"/>
</dbReference>
<dbReference type="FunFam" id="3.40.50.300:FF:000347">
    <property type="entry name" value="Heparan-sulfate 6-O-sulfotransferase"/>
    <property type="match status" value="1"/>
</dbReference>
<keyword evidence="8" id="KW-0325">Glycoprotein</keyword>
<gene>
    <name evidence="12" type="ORF">Dbus_chr3Rg2074</name>
</gene>
<dbReference type="EMBL" id="CP012526">
    <property type="protein sequence ID" value="ALC47324.1"/>
    <property type="molecule type" value="Genomic_DNA"/>
</dbReference>
<proteinExistence type="inferred from homology"/>
<evidence type="ECO:0000256" key="1">
    <source>
        <dbReference type="ARBA" id="ARBA00004606"/>
    </source>
</evidence>
<dbReference type="SMR" id="A0A0M5J2H4"/>
<evidence type="ECO:0000256" key="6">
    <source>
        <dbReference type="ARBA" id="ARBA00022989"/>
    </source>
</evidence>
<keyword evidence="7 9" id="KW-0472">Membrane</keyword>
<evidence type="ECO:0000256" key="7">
    <source>
        <dbReference type="ARBA" id="ARBA00023136"/>
    </source>
</evidence>
<keyword evidence="4" id="KW-0812">Transmembrane</keyword>
<accession>A0A0M5J2H4</accession>
<evidence type="ECO:0000256" key="5">
    <source>
        <dbReference type="ARBA" id="ARBA00022968"/>
    </source>
</evidence>
<keyword evidence="3 9" id="KW-0808">Transferase</keyword>
<reference evidence="12 13" key="1">
    <citation type="submission" date="2015-08" db="EMBL/GenBank/DDBJ databases">
        <title>Ancestral chromatin configuration constrains chromatin evolution on differentiating sex chromosomes in Drosophila.</title>
        <authorList>
            <person name="Zhou Q."/>
            <person name="Bachtrog D."/>
        </authorList>
    </citation>
    <scope>NUCLEOTIDE SEQUENCE [LARGE SCALE GENOMIC DNA]</scope>
    <source>
        <tissue evidence="12">Whole larvae</tissue>
    </source>
</reference>
<feature type="region of interest" description="Disordered" evidence="11">
    <location>
        <begin position="406"/>
        <end position="450"/>
    </location>
</feature>
<sequence>MLNYNELQPVALHQSSNNNNNHNLAGSTAISAKAAAPQNIIANAGLSYEDVLNDDFQFDMDGHDVMVFLHIQKTGGTSFGRHLVRDLDLKRPCECQRQRKRCYCFRPHRNENWLFSRYSTGWKCGLHADWTELTSCVDVELDKNEGETAKRRYFYISLLREPISRYMSEYRHVRRGATWKGSRHWCLGRQASAVELPPCYKGKDWLDVDLDQFAGCDSNLAANRQTRMLADLALVGCYNKSSMPAHERDRVMLASAKRNLAAMAYFGLTEYQKMSQYIFEETFNLRFAIPFEQHNATISATAVLNLRPDQRRRIEKLNSLDIELYAFAKNLLFQRSAGSAGSATPTTTAATVAAPAPERKEQIEKFFKDAVRFASSSKEAKEFAIPKEDKKSKGLRLFRTPSLPQRLRFRPAASHAADASTASGASTAASTPLHSATTTPVKEAKSANRLKGKEALQQEIRNKNELIESYLSQLDVVRRHVEQLKEAEQQMRAEQEQTNAKTDQMIQALTGENSQQREHCNKLEEQLAQLSEQHEQQVEVLMAESEAYKLSNEQLQATVAATNEMSDKQQQQLKQQMNEMQTQNAQLLEQVQQLQQQIEQDALSYGQEAKVAQTELECLRVERNTLKNDLANKCTLIRTLQDELLDKSCEIDAHCDTIRQLCLEQAKHTEQQQAVAKVQQQVENELESAVEREKSYWRAELDKRQKLAENELIKIELEKQDVMVLLETTNDMLRQRDEKLQKCEEQLHNGIDYYIQLSDTLQQQLVQLKQDMAKTITEKYNYQLTLNNTRSTVNILMERLKKSDADVERQQSELESVQLEKGALEQSYLTLQSDAAALRQQLSDTQSTLELLRASSSQLQSEVALKESMLHELLASESDTLAKFNKIANSFQERIDGDAQLAHYAEMYSELKRKDETRELYMADMKKALDEFATVLQFAQLELDNKEQLLLKVREECEQLKLENIALKSKQQPTVAMLTPSKSKLNTTDLEKIEDLLIDSELRAECDKITSWLLNSSENFEHLKAKDTNFQQRFANLGNIYFKQGVTEFNWDSNIEDAISTDH</sequence>
<keyword evidence="5 9" id="KW-0735">Signal-anchor</keyword>
<dbReference type="GO" id="GO:0016020">
    <property type="term" value="C:membrane"/>
    <property type="evidence" value="ECO:0007669"/>
    <property type="project" value="UniProtKB-SubCell"/>
</dbReference>
<feature type="coiled-coil region" evidence="10">
    <location>
        <begin position="698"/>
        <end position="855"/>
    </location>
</feature>
<dbReference type="OrthoDB" id="419631at2759"/>
<feature type="coiled-coil region" evidence="10">
    <location>
        <begin position="936"/>
        <end position="970"/>
    </location>
</feature>
<evidence type="ECO:0000256" key="3">
    <source>
        <dbReference type="ARBA" id="ARBA00022679"/>
    </source>
</evidence>
<dbReference type="AlphaFoldDB" id="A0A0M5J2H4"/>
<keyword evidence="13" id="KW-1185">Reference proteome</keyword>
<dbReference type="EC" id="2.8.2.-" evidence="9"/>
<name>A0A0M5J2H4_DROBS</name>
<evidence type="ECO:0000256" key="11">
    <source>
        <dbReference type="SAM" id="MobiDB-lite"/>
    </source>
</evidence>
<feature type="coiled-coil region" evidence="10">
    <location>
        <begin position="453"/>
        <end position="629"/>
    </location>
</feature>
<keyword evidence="6" id="KW-1133">Transmembrane helix</keyword>
<dbReference type="PANTHER" id="PTHR12812:SF0">
    <property type="entry name" value="HEPARAN-SULFATE 6-O-SULFOTRANSFERASE"/>
    <property type="match status" value="1"/>
</dbReference>
<dbReference type="InterPro" id="IPR010635">
    <property type="entry name" value="Heparan_SO4-6-sulfoTrfase"/>
</dbReference>